<dbReference type="Pfam" id="PF13181">
    <property type="entry name" value="TPR_8"/>
    <property type="match status" value="1"/>
</dbReference>
<evidence type="ECO:0000313" key="6">
    <source>
        <dbReference type="Proteomes" id="UP000697710"/>
    </source>
</evidence>
<evidence type="ECO:0000313" key="5">
    <source>
        <dbReference type="EMBL" id="MCA9728795.1"/>
    </source>
</evidence>
<dbReference type="InterPro" id="IPR011990">
    <property type="entry name" value="TPR-like_helical_dom_sf"/>
</dbReference>
<reference evidence="5" key="1">
    <citation type="submission" date="2020-04" db="EMBL/GenBank/DDBJ databases">
        <authorList>
            <person name="Zhang T."/>
        </authorList>
    </citation>
    <scope>NUCLEOTIDE SEQUENCE</scope>
    <source>
        <strain evidence="5">HKST-UBA01</strain>
    </source>
</reference>
<keyword evidence="2 3" id="KW-0802">TPR repeat</keyword>
<name>A0A956M2L9_UNCEI</name>
<dbReference type="SMART" id="SM00028">
    <property type="entry name" value="TPR"/>
    <property type="match status" value="4"/>
</dbReference>
<dbReference type="InterPro" id="IPR052346">
    <property type="entry name" value="O-mannosyl-transferase_TMTC"/>
</dbReference>
<sequence>WNGSWPPTRDARAESVAAGSASRLMLEKVPLFALVGASAVVTMLAQRTAGSVQTLALFPWTVRAANAVVSAAEYLRLTFWPKGMSCFYPLRANLDADYWGSLLGPTLVSAVVLVAISVLVVRLRDARPYLLVGWLWYLGTMVPVAGLVQVGSQAMADRYTYLPSIGLYLMIAFGAADAVGRARIPRFVWSAVAVTALTILAILSWRQTAFWKDTVTLMEHALAVTERNYLAHNNLGLALSDLGQTEAAAAQFRLAIAAKPNQAEAHCNLGLVEVDRGNLDAAAIEFEQAVRYDDQLGDAWNNLGRVHDLSGRTAEAIACYRRALATAEPPVVAARNLAWLLSTASDAGLRDGAEAVRWAETFARAVGERFDALLTAAAAHAQAGDFAVAVQLQQRALEVAPTAQRASVQQHLEQYRRAEAYR</sequence>
<feature type="transmembrane region" description="Helical" evidence="4">
    <location>
        <begin position="160"/>
        <end position="180"/>
    </location>
</feature>
<protein>
    <submittedName>
        <fullName evidence="5">Tetratricopeptide repeat protein</fullName>
    </submittedName>
</protein>
<evidence type="ECO:0000256" key="2">
    <source>
        <dbReference type="ARBA" id="ARBA00022803"/>
    </source>
</evidence>
<gene>
    <name evidence="5" type="ORF">KC729_13980</name>
</gene>
<feature type="transmembrane region" description="Helical" evidence="4">
    <location>
        <begin position="99"/>
        <end position="121"/>
    </location>
</feature>
<accession>A0A956M2L9</accession>
<keyword evidence="4" id="KW-0472">Membrane</keyword>
<dbReference type="PROSITE" id="PS50005">
    <property type="entry name" value="TPR"/>
    <property type="match status" value="2"/>
</dbReference>
<dbReference type="Pfam" id="PF13432">
    <property type="entry name" value="TPR_16"/>
    <property type="match status" value="1"/>
</dbReference>
<evidence type="ECO:0000256" key="1">
    <source>
        <dbReference type="ARBA" id="ARBA00022737"/>
    </source>
</evidence>
<dbReference type="PANTHER" id="PTHR44227:SF3">
    <property type="entry name" value="PROTEIN O-MANNOSYL-TRANSFERASE TMTC4"/>
    <property type="match status" value="1"/>
</dbReference>
<feature type="repeat" description="TPR" evidence="3">
    <location>
        <begin position="263"/>
        <end position="296"/>
    </location>
</feature>
<feature type="transmembrane region" description="Helical" evidence="4">
    <location>
        <begin position="128"/>
        <end position="148"/>
    </location>
</feature>
<proteinExistence type="predicted"/>
<organism evidence="5 6">
    <name type="scientific">Eiseniibacteriota bacterium</name>
    <dbReference type="NCBI Taxonomy" id="2212470"/>
    <lineage>
        <taxon>Bacteria</taxon>
        <taxon>Candidatus Eiseniibacteriota</taxon>
    </lineage>
</organism>
<evidence type="ECO:0000256" key="3">
    <source>
        <dbReference type="PROSITE-ProRule" id="PRU00339"/>
    </source>
</evidence>
<reference evidence="5" key="2">
    <citation type="journal article" date="2021" name="Microbiome">
        <title>Successional dynamics and alternative stable states in a saline activated sludge microbial community over 9 years.</title>
        <authorList>
            <person name="Wang Y."/>
            <person name="Ye J."/>
            <person name="Ju F."/>
            <person name="Liu L."/>
            <person name="Boyd J.A."/>
            <person name="Deng Y."/>
            <person name="Parks D.H."/>
            <person name="Jiang X."/>
            <person name="Yin X."/>
            <person name="Woodcroft B.J."/>
            <person name="Tyson G.W."/>
            <person name="Hugenholtz P."/>
            <person name="Polz M.F."/>
            <person name="Zhang T."/>
        </authorList>
    </citation>
    <scope>NUCLEOTIDE SEQUENCE</scope>
    <source>
        <strain evidence="5">HKST-UBA01</strain>
    </source>
</reference>
<keyword evidence="1" id="KW-0677">Repeat</keyword>
<dbReference type="Proteomes" id="UP000697710">
    <property type="component" value="Unassembled WGS sequence"/>
</dbReference>
<dbReference type="InterPro" id="IPR019734">
    <property type="entry name" value="TPR_rpt"/>
</dbReference>
<dbReference type="PANTHER" id="PTHR44227">
    <property type="match status" value="1"/>
</dbReference>
<keyword evidence="4" id="KW-0812">Transmembrane</keyword>
<dbReference type="EMBL" id="JAGQHR010000478">
    <property type="protein sequence ID" value="MCA9728795.1"/>
    <property type="molecule type" value="Genomic_DNA"/>
</dbReference>
<dbReference type="AlphaFoldDB" id="A0A956M2L9"/>
<dbReference type="Gene3D" id="1.25.40.10">
    <property type="entry name" value="Tetratricopeptide repeat domain"/>
    <property type="match status" value="1"/>
</dbReference>
<feature type="repeat" description="TPR" evidence="3">
    <location>
        <begin position="229"/>
        <end position="262"/>
    </location>
</feature>
<comment type="caution">
    <text evidence="5">The sequence shown here is derived from an EMBL/GenBank/DDBJ whole genome shotgun (WGS) entry which is preliminary data.</text>
</comment>
<dbReference type="SUPFAM" id="SSF48452">
    <property type="entry name" value="TPR-like"/>
    <property type="match status" value="1"/>
</dbReference>
<feature type="non-terminal residue" evidence="5">
    <location>
        <position position="1"/>
    </location>
</feature>
<keyword evidence="4" id="KW-1133">Transmembrane helix</keyword>
<evidence type="ECO:0000256" key="4">
    <source>
        <dbReference type="SAM" id="Phobius"/>
    </source>
</evidence>
<feature type="transmembrane region" description="Helical" evidence="4">
    <location>
        <begin position="187"/>
        <end position="205"/>
    </location>
</feature>